<dbReference type="GO" id="GO:0003676">
    <property type="term" value="F:nucleic acid binding"/>
    <property type="evidence" value="ECO:0007669"/>
    <property type="project" value="InterPro"/>
</dbReference>
<dbReference type="AlphaFoldDB" id="A0A955L8I7"/>
<evidence type="ECO:0000259" key="6">
    <source>
        <dbReference type="Pfam" id="PF01368"/>
    </source>
</evidence>
<dbReference type="Pfam" id="PF02272">
    <property type="entry name" value="DHHA1"/>
    <property type="match status" value="1"/>
</dbReference>
<evidence type="ECO:0000259" key="8">
    <source>
        <dbReference type="Pfam" id="PF17768"/>
    </source>
</evidence>
<dbReference type="InterPro" id="IPR041122">
    <property type="entry name" value="RecJ_OB"/>
</dbReference>
<proteinExistence type="inferred from homology"/>
<evidence type="ECO:0000259" key="7">
    <source>
        <dbReference type="Pfam" id="PF02272"/>
    </source>
</evidence>
<dbReference type="GO" id="GO:0006310">
    <property type="term" value="P:DNA recombination"/>
    <property type="evidence" value="ECO:0007669"/>
    <property type="project" value="InterPro"/>
</dbReference>
<protein>
    <recommendedName>
        <fullName evidence="2">Single-stranded-DNA-specific exonuclease RecJ</fullName>
    </recommendedName>
</protein>
<dbReference type="PANTHER" id="PTHR30255">
    <property type="entry name" value="SINGLE-STRANDED-DNA-SPECIFIC EXONUCLEASE RECJ"/>
    <property type="match status" value="1"/>
</dbReference>
<dbReference type="Gene3D" id="3.10.310.30">
    <property type="match status" value="1"/>
</dbReference>
<feature type="domain" description="RecJ OB" evidence="8">
    <location>
        <begin position="462"/>
        <end position="567"/>
    </location>
</feature>
<gene>
    <name evidence="9" type="primary">recJ</name>
    <name evidence="9" type="ORF">KC717_03385</name>
</gene>
<keyword evidence="3" id="KW-0540">Nuclease</keyword>
<reference evidence="9" key="2">
    <citation type="journal article" date="2021" name="Microbiome">
        <title>Successional dynamics and alternative stable states in a saline activated sludge microbial community over 9 years.</title>
        <authorList>
            <person name="Wang Y."/>
            <person name="Ye J."/>
            <person name="Ju F."/>
            <person name="Liu L."/>
            <person name="Boyd J.A."/>
            <person name="Deng Y."/>
            <person name="Parks D.H."/>
            <person name="Jiang X."/>
            <person name="Yin X."/>
            <person name="Woodcroft B.J."/>
            <person name="Tyson G.W."/>
            <person name="Hugenholtz P."/>
            <person name="Polz M.F."/>
            <person name="Zhang T."/>
        </authorList>
    </citation>
    <scope>NUCLEOTIDE SEQUENCE</scope>
    <source>
        <strain evidence="9">HKST-UBA11</strain>
    </source>
</reference>
<organism evidence="9 10">
    <name type="scientific">Candidatus Dojkabacteria bacterium</name>
    <dbReference type="NCBI Taxonomy" id="2099670"/>
    <lineage>
        <taxon>Bacteria</taxon>
        <taxon>Candidatus Dojkabacteria</taxon>
    </lineage>
</organism>
<dbReference type="GO" id="GO:0006281">
    <property type="term" value="P:DNA repair"/>
    <property type="evidence" value="ECO:0007669"/>
    <property type="project" value="InterPro"/>
</dbReference>
<reference evidence="9" key="1">
    <citation type="submission" date="2020-04" db="EMBL/GenBank/DDBJ databases">
        <authorList>
            <person name="Zhang T."/>
        </authorList>
    </citation>
    <scope>NUCLEOTIDE SEQUENCE</scope>
    <source>
        <strain evidence="9">HKST-UBA11</strain>
    </source>
</reference>
<evidence type="ECO:0000313" key="9">
    <source>
        <dbReference type="EMBL" id="MCA9385666.1"/>
    </source>
</evidence>
<dbReference type="PANTHER" id="PTHR30255:SF2">
    <property type="entry name" value="SINGLE-STRANDED-DNA-SPECIFIC EXONUCLEASE RECJ"/>
    <property type="match status" value="1"/>
</dbReference>
<dbReference type="NCBIfam" id="TIGR00644">
    <property type="entry name" value="recJ"/>
    <property type="match status" value="1"/>
</dbReference>
<dbReference type="Proteomes" id="UP000754563">
    <property type="component" value="Unassembled WGS sequence"/>
</dbReference>
<dbReference type="SUPFAM" id="SSF64182">
    <property type="entry name" value="DHH phosphoesterases"/>
    <property type="match status" value="1"/>
</dbReference>
<dbReference type="InterPro" id="IPR051673">
    <property type="entry name" value="SSDNA_exonuclease_RecJ"/>
</dbReference>
<feature type="domain" description="DDH" evidence="6">
    <location>
        <begin position="77"/>
        <end position="234"/>
    </location>
</feature>
<dbReference type="Pfam" id="PF17768">
    <property type="entry name" value="RecJ_OB"/>
    <property type="match status" value="1"/>
</dbReference>
<comment type="similarity">
    <text evidence="1">Belongs to the RecJ family.</text>
</comment>
<evidence type="ECO:0000256" key="4">
    <source>
        <dbReference type="ARBA" id="ARBA00022801"/>
    </source>
</evidence>
<dbReference type="EMBL" id="JAGQLH010000035">
    <property type="protein sequence ID" value="MCA9385666.1"/>
    <property type="molecule type" value="Genomic_DNA"/>
</dbReference>
<keyword evidence="4" id="KW-0378">Hydrolase</keyword>
<feature type="domain" description="DHHA1" evidence="7">
    <location>
        <begin position="352"/>
        <end position="445"/>
    </location>
</feature>
<evidence type="ECO:0000256" key="5">
    <source>
        <dbReference type="ARBA" id="ARBA00022839"/>
    </source>
</evidence>
<evidence type="ECO:0000256" key="3">
    <source>
        <dbReference type="ARBA" id="ARBA00022722"/>
    </source>
</evidence>
<sequence length="575" mass="64675">MKKYIWEITPPSEEEIPGYSDHHAIIQTLFKLREIATPNEAEKFLYPTSDLLHDSSLLTGISETVTCLLSAIDAKKKICIHGDFDVDGIVSTSILWDYLYRKLGANVSPIIPSRFTEGYGLSEGSIQRMIDEGVDIVITVDCKKKNIDLISAHPEIDFIITDHHSYPIDDEGSLLTLEEPNIKGIIHPQHPDSTYPFDDIAGATVTWKFIDALQNVTSVENFSIDEYLPYVAMATITDIMPLKDENRYIVKTGLELANESMPRGFKHLLASAQKEDDQLQTYHFGYVLGPRLNAAGRLDDAIEGVRLLTTTSDSHAASYAQRLHDLNLERQKMTISLMNEAEDQLENQLTNKLFIVKGTDWPEGIIGLVAGKIQEKYNRPILVTTLTHDGNTIKGSARSPKVFHVTDALRKHDKLLLKYGGHAQAAGFSLSSKDFEEFSKRMVSYANTQLKDEDLLHILKISGELELKDLSFELLDTLELFSPFGNGNPRPLFLFKNLYVFDSKPIGQQKNHQKLLVGDEQNRFTVLGFGMAEKCTDITPGDTIDIAGIPKRNEWNGKVSIQLEMKDFRMSTNLR</sequence>
<dbReference type="InterPro" id="IPR001667">
    <property type="entry name" value="DDH_dom"/>
</dbReference>
<accession>A0A955L8I7</accession>
<dbReference type="Gene3D" id="3.90.1640.30">
    <property type="match status" value="1"/>
</dbReference>
<keyword evidence="5 9" id="KW-0269">Exonuclease</keyword>
<evidence type="ECO:0000256" key="2">
    <source>
        <dbReference type="ARBA" id="ARBA00019841"/>
    </source>
</evidence>
<name>A0A955L8I7_9BACT</name>
<comment type="caution">
    <text evidence="9">The sequence shown here is derived from an EMBL/GenBank/DDBJ whole genome shotgun (WGS) entry which is preliminary data.</text>
</comment>
<dbReference type="GO" id="GO:0008409">
    <property type="term" value="F:5'-3' exonuclease activity"/>
    <property type="evidence" value="ECO:0007669"/>
    <property type="project" value="InterPro"/>
</dbReference>
<evidence type="ECO:0000256" key="1">
    <source>
        <dbReference type="ARBA" id="ARBA00005915"/>
    </source>
</evidence>
<dbReference type="InterPro" id="IPR004610">
    <property type="entry name" value="RecJ"/>
</dbReference>
<evidence type="ECO:0000313" key="10">
    <source>
        <dbReference type="Proteomes" id="UP000754563"/>
    </source>
</evidence>
<dbReference type="InterPro" id="IPR003156">
    <property type="entry name" value="DHHA1_dom"/>
</dbReference>
<dbReference type="Pfam" id="PF01368">
    <property type="entry name" value="DHH"/>
    <property type="match status" value="1"/>
</dbReference>
<dbReference type="InterPro" id="IPR038763">
    <property type="entry name" value="DHH_sf"/>
</dbReference>